<keyword evidence="3" id="KW-1185">Reference proteome</keyword>
<feature type="signal peptide" evidence="1">
    <location>
        <begin position="1"/>
        <end position="24"/>
    </location>
</feature>
<sequence length="182" mass="19574">MRAPTVLPSLASLACLALTCSALGCGGSQKSFDGSVYRSGQVAFRVESPPAGWRQIQLDDAALAYRDDAHDAVILVNGRCGGKDDDTPLPALTGHLIMGTTEREFLKEETIPFDGREARHTVLRAKLDGVPRVYDIYVAKKDGCVYDFVHVAPSRDRGEGREADADFARFVGGFRTIGSGAL</sequence>
<keyword evidence="1" id="KW-0732">Signal</keyword>
<organism evidence="2 3">
    <name type="scientific">Pendulispora brunnea</name>
    <dbReference type="NCBI Taxonomy" id="2905690"/>
    <lineage>
        <taxon>Bacteria</taxon>
        <taxon>Pseudomonadati</taxon>
        <taxon>Myxococcota</taxon>
        <taxon>Myxococcia</taxon>
        <taxon>Myxococcales</taxon>
        <taxon>Sorangiineae</taxon>
        <taxon>Pendulisporaceae</taxon>
        <taxon>Pendulispora</taxon>
    </lineage>
</organism>
<evidence type="ECO:0000313" key="3">
    <source>
        <dbReference type="Proteomes" id="UP001379533"/>
    </source>
</evidence>
<proteinExistence type="predicted"/>
<accession>A0ABZ2KFT1</accession>
<dbReference type="EMBL" id="CP089982">
    <property type="protein sequence ID" value="WXA95226.1"/>
    <property type="molecule type" value="Genomic_DNA"/>
</dbReference>
<protein>
    <recommendedName>
        <fullName evidence="4">Lipoprotein</fullName>
    </recommendedName>
</protein>
<dbReference type="PROSITE" id="PS51257">
    <property type="entry name" value="PROKAR_LIPOPROTEIN"/>
    <property type="match status" value="1"/>
</dbReference>
<feature type="chain" id="PRO_5045702963" description="Lipoprotein" evidence="1">
    <location>
        <begin position="25"/>
        <end position="182"/>
    </location>
</feature>
<reference evidence="2 3" key="1">
    <citation type="submission" date="2021-12" db="EMBL/GenBank/DDBJ databases">
        <title>Discovery of the Pendulisporaceae a myxobacterial family with distinct sporulation behavior and unique specialized metabolism.</title>
        <authorList>
            <person name="Garcia R."/>
            <person name="Popoff A."/>
            <person name="Bader C.D."/>
            <person name="Loehr J."/>
            <person name="Walesch S."/>
            <person name="Walt C."/>
            <person name="Boldt J."/>
            <person name="Bunk B."/>
            <person name="Haeckl F.J.F.P.J."/>
            <person name="Gunesch A.P."/>
            <person name="Birkelbach J."/>
            <person name="Nuebel U."/>
            <person name="Pietschmann T."/>
            <person name="Bach T."/>
            <person name="Mueller R."/>
        </authorList>
    </citation>
    <scope>NUCLEOTIDE SEQUENCE [LARGE SCALE GENOMIC DNA]</scope>
    <source>
        <strain evidence="2 3">MSr12523</strain>
    </source>
</reference>
<gene>
    <name evidence="2" type="ORF">LZC95_00030</name>
</gene>
<dbReference type="RefSeq" id="WP_394845835.1">
    <property type="nucleotide sequence ID" value="NZ_CP089982.1"/>
</dbReference>
<dbReference type="Proteomes" id="UP001379533">
    <property type="component" value="Chromosome"/>
</dbReference>
<evidence type="ECO:0008006" key="4">
    <source>
        <dbReference type="Google" id="ProtNLM"/>
    </source>
</evidence>
<evidence type="ECO:0000313" key="2">
    <source>
        <dbReference type="EMBL" id="WXA95226.1"/>
    </source>
</evidence>
<name>A0ABZ2KFT1_9BACT</name>
<evidence type="ECO:0000256" key="1">
    <source>
        <dbReference type="SAM" id="SignalP"/>
    </source>
</evidence>